<dbReference type="RefSeq" id="WP_203678264.1">
    <property type="nucleotide sequence ID" value="NZ_BOMW01000019.1"/>
</dbReference>
<dbReference type="InterPro" id="IPR004401">
    <property type="entry name" value="YbaB/EbfC"/>
</dbReference>
<dbReference type="Proteomes" id="UP000629619">
    <property type="component" value="Unassembled WGS sequence"/>
</dbReference>
<evidence type="ECO:0008006" key="3">
    <source>
        <dbReference type="Google" id="ProtNLM"/>
    </source>
</evidence>
<proteinExistence type="predicted"/>
<organism evidence="1 2">
    <name type="scientific">Actinoplanes siamensis</name>
    <dbReference type="NCBI Taxonomy" id="1223317"/>
    <lineage>
        <taxon>Bacteria</taxon>
        <taxon>Bacillati</taxon>
        <taxon>Actinomycetota</taxon>
        <taxon>Actinomycetes</taxon>
        <taxon>Micromonosporales</taxon>
        <taxon>Micromonosporaceae</taxon>
        <taxon>Actinoplanes</taxon>
    </lineage>
</organism>
<dbReference type="InterPro" id="IPR036894">
    <property type="entry name" value="YbaB-like_sf"/>
</dbReference>
<dbReference type="EMBL" id="BOMW01000019">
    <property type="protein sequence ID" value="GIF04471.1"/>
    <property type="molecule type" value="Genomic_DNA"/>
</dbReference>
<reference evidence="1" key="1">
    <citation type="submission" date="2021-01" db="EMBL/GenBank/DDBJ databases">
        <title>Whole genome shotgun sequence of Actinoplanes siamensis NBRC 109076.</title>
        <authorList>
            <person name="Komaki H."/>
            <person name="Tamura T."/>
        </authorList>
    </citation>
    <scope>NUCLEOTIDE SEQUENCE</scope>
    <source>
        <strain evidence="1">NBRC 109076</strain>
    </source>
</reference>
<dbReference type="Pfam" id="PF02575">
    <property type="entry name" value="YbaB_DNA_bd"/>
    <property type="match status" value="1"/>
</dbReference>
<accession>A0A919N509</accession>
<dbReference type="SUPFAM" id="SSF82607">
    <property type="entry name" value="YbaB-like"/>
    <property type="match status" value="1"/>
</dbReference>
<dbReference type="Gene3D" id="3.30.1310.10">
    <property type="entry name" value="Nucleoid-associated protein YbaB-like domain"/>
    <property type="match status" value="1"/>
</dbReference>
<gene>
    <name evidence="1" type="ORF">Asi03nite_20090</name>
</gene>
<sequence>MAEVPGRPDWGVLRDMLSDLRKATAEIPSTHRRLLQVTGTGWSPDGLIKAVVGPRGHLLDLDIDPRALRQPNSKALSASIVRTVRAAIEDAGRKSTELMTESLPGDLRRMAGTDMRTFVGGHDADVRIRTEDDNG</sequence>
<dbReference type="AlphaFoldDB" id="A0A919N509"/>
<protein>
    <recommendedName>
        <fullName evidence="3">YbaB/EbfC DNA-binding family protein</fullName>
    </recommendedName>
</protein>
<comment type="caution">
    <text evidence="1">The sequence shown here is derived from an EMBL/GenBank/DDBJ whole genome shotgun (WGS) entry which is preliminary data.</text>
</comment>
<dbReference type="GO" id="GO:0003677">
    <property type="term" value="F:DNA binding"/>
    <property type="evidence" value="ECO:0007669"/>
    <property type="project" value="InterPro"/>
</dbReference>
<keyword evidence="2" id="KW-1185">Reference proteome</keyword>
<evidence type="ECO:0000313" key="1">
    <source>
        <dbReference type="EMBL" id="GIF04471.1"/>
    </source>
</evidence>
<name>A0A919N509_9ACTN</name>
<evidence type="ECO:0000313" key="2">
    <source>
        <dbReference type="Proteomes" id="UP000629619"/>
    </source>
</evidence>